<dbReference type="SUPFAM" id="SSF53448">
    <property type="entry name" value="Nucleotide-diphospho-sugar transferases"/>
    <property type="match status" value="1"/>
</dbReference>
<dbReference type="EMBL" id="NIGF01000023">
    <property type="protein sequence ID" value="PQV62730.1"/>
    <property type="molecule type" value="Genomic_DNA"/>
</dbReference>
<name>A0A2S8SPK4_9BACT</name>
<keyword evidence="2" id="KW-0808">Transferase</keyword>
<evidence type="ECO:0000313" key="3">
    <source>
        <dbReference type="Proteomes" id="UP000237684"/>
    </source>
</evidence>
<evidence type="ECO:0000259" key="1">
    <source>
        <dbReference type="Pfam" id="PF00535"/>
    </source>
</evidence>
<dbReference type="PANTHER" id="PTHR48090:SF7">
    <property type="entry name" value="RFBJ PROTEIN"/>
    <property type="match status" value="1"/>
</dbReference>
<protein>
    <submittedName>
        <fullName evidence="2">Dolichol-phosphate mannosyltransferase</fullName>
    </submittedName>
</protein>
<dbReference type="InterPro" id="IPR029044">
    <property type="entry name" value="Nucleotide-diphossugar_trans"/>
</dbReference>
<evidence type="ECO:0000313" key="2">
    <source>
        <dbReference type="EMBL" id="PQV62730.1"/>
    </source>
</evidence>
<dbReference type="Proteomes" id="UP000237684">
    <property type="component" value="Unassembled WGS sequence"/>
</dbReference>
<accession>A0A2S8SPK4</accession>
<keyword evidence="3" id="KW-1185">Reference proteome</keyword>
<proteinExistence type="predicted"/>
<keyword evidence="2" id="KW-0328">Glycosyltransferase</keyword>
<dbReference type="Pfam" id="PF00535">
    <property type="entry name" value="Glycos_transf_2"/>
    <property type="match status" value="1"/>
</dbReference>
<dbReference type="InterPro" id="IPR001173">
    <property type="entry name" value="Glyco_trans_2-like"/>
</dbReference>
<sequence length="236" mass="25890">MKDDICVVIPTLNEAATIAQVIAGVRPYCAEVLVVDGNSSDDTAEIARAAGARVETFAPRGKGLALIHALKLVKQPVTVFIDADGSHDGADVPKLAAPILDGSADMTIGDRWSGGSDELHGDLNKWLRRSGSRVLTTVVNWRFGSHLIDIQNGFRALRTPVGRGIGLESPDFTIEQEMAMKFLAGKFRVLNVPSHEYARQGGEAKLNLRRVWFRFGIVVLQHVFGISRPQLRRKRR</sequence>
<reference evidence="2 3" key="1">
    <citation type="journal article" date="2018" name="Syst. Appl. Microbiol.">
        <title>Abditibacterium utsteinense sp. nov., the first cultivated member of candidate phylum FBP, isolated from ice-free Antarctic soil samples.</title>
        <authorList>
            <person name="Tahon G."/>
            <person name="Tytgat B."/>
            <person name="Lebbe L."/>
            <person name="Carlier A."/>
            <person name="Willems A."/>
        </authorList>
    </citation>
    <scope>NUCLEOTIDE SEQUENCE [LARGE SCALE GENOMIC DNA]</scope>
    <source>
        <strain evidence="2 3">LMG 29911</strain>
    </source>
</reference>
<comment type="caution">
    <text evidence="2">The sequence shown here is derived from an EMBL/GenBank/DDBJ whole genome shotgun (WGS) entry which is preliminary data.</text>
</comment>
<dbReference type="InParanoid" id="A0A2S8SPK4"/>
<feature type="domain" description="Glycosyltransferase 2-like" evidence="1">
    <location>
        <begin position="6"/>
        <end position="127"/>
    </location>
</feature>
<dbReference type="GO" id="GO:0016757">
    <property type="term" value="F:glycosyltransferase activity"/>
    <property type="evidence" value="ECO:0007669"/>
    <property type="project" value="UniProtKB-KW"/>
</dbReference>
<dbReference type="RefSeq" id="WP_106381115.1">
    <property type="nucleotide sequence ID" value="NZ_NIGF01000023.1"/>
</dbReference>
<organism evidence="2 3">
    <name type="scientific">Abditibacterium utsteinense</name>
    <dbReference type="NCBI Taxonomy" id="1960156"/>
    <lineage>
        <taxon>Bacteria</taxon>
        <taxon>Pseudomonadati</taxon>
        <taxon>Abditibacteriota</taxon>
        <taxon>Abditibacteriia</taxon>
        <taxon>Abditibacteriales</taxon>
        <taxon>Abditibacteriaceae</taxon>
        <taxon>Abditibacterium</taxon>
    </lineage>
</organism>
<dbReference type="PANTHER" id="PTHR48090">
    <property type="entry name" value="UNDECAPRENYL-PHOSPHATE 4-DEOXY-4-FORMAMIDO-L-ARABINOSE TRANSFERASE-RELATED"/>
    <property type="match status" value="1"/>
</dbReference>
<gene>
    <name evidence="2" type="ORF">B1R32_12315</name>
</gene>
<dbReference type="InterPro" id="IPR050256">
    <property type="entry name" value="Glycosyltransferase_2"/>
</dbReference>
<dbReference type="OrthoDB" id="9810303at2"/>
<dbReference type="Gene3D" id="3.90.550.10">
    <property type="entry name" value="Spore Coat Polysaccharide Biosynthesis Protein SpsA, Chain A"/>
    <property type="match status" value="1"/>
</dbReference>
<dbReference type="CDD" id="cd04179">
    <property type="entry name" value="DPM_DPG-synthase_like"/>
    <property type="match status" value="1"/>
</dbReference>
<dbReference type="AlphaFoldDB" id="A0A2S8SPK4"/>